<organism evidence="1 2">
    <name type="scientific">Hevea brasiliensis</name>
    <name type="common">Para rubber tree</name>
    <name type="synonym">Siphonia brasiliensis</name>
    <dbReference type="NCBI Taxonomy" id="3981"/>
    <lineage>
        <taxon>Eukaryota</taxon>
        <taxon>Viridiplantae</taxon>
        <taxon>Streptophyta</taxon>
        <taxon>Embryophyta</taxon>
        <taxon>Tracheophyta</taxon>
        <taxon>Spermatophyta</taxon>
        <taxon>Magnoliopsida</taxon>
        <taxon>eudicotyledons</taxon>
        <taxon>Gunneridae</taxon>
        <taxon>Pentapetalae</taxon>
        <taxon>rosids</taxon>
        <taxon>fabids</taxon>
        <taxon>Malpighiales</taxon>
        <taxon>Euphorbiaceae</taxon>
        <taxon>Crotonoideae</taxon>
        <taxon>Micrandreae</taxon>
        <taxon>Hevea</taxon>
    </lineage>
</organism>
<dbReference type="Gene3D" id="1.25.40.10">
    <property type="entry name" value="Tetratricopeptide repeat domain"/>
    <property type="match status" value="1"/>
</dbReference>
<reference evidence="1 2" key="1">
    <citation type="journal article" date="2020" name="Mol. Plant">
        <title>The Chromosome-Based Rubber Tree Genome Provides New Insights into Spurge Genome Evolution and Rubber Biosynthesis.</title>
        <authorList>
            <person name="Liu J."/>
            <person name="Shi C."/>
            <person name="Shi C.C."/>
            <person name="Li W."/>
            <person name="Zhang Q.J."/>
            <person name="Zhang Y."/>
            <person name="Li K."/>
            <person name="Lu H.F."/>
            <person name="Shi C."/>
            <person name="Zhu S.T."/>
            <person name="Xiao Z.Y."/>
            <person name="Nan H."/>
            <person name="Yue Y."/>
            <person name="Zhu X.G."/>
            <person name="Wu Y."/>
            <person name="Hong X.N."/>
            <person name="Fan G.Y."/>
            <person name="Tong Y."/>
            <person name="Zhang D."/>
            <person name="Mao C.L."/>
            <person name="Liu Y.L."/>
            <person name="Hao S.J."/>
            <person name="Liu W.Q."/>
            <person name="Lv M.Q."/>
            <person name="Zhang H.B."/>
            <person name="Liu Y."/>
            <person name="Hu-Tang G.R."/>
            <person name="Wang J.P."/>
            <person name="Wang J.H."/>
            <person name="Sun Y.H."/>
            <person name="Ni S.B."/>
            <person name="Chen W.B."/>
            <person name="Zhang X.C."/>
            <person name="Jiao Y.N."/>
            <person name="Eichler E.E."/>
            <person name="Li G.H."/>
            <person name="Liu X."/>
            <person name="Gao L.Z."/>
        </authorList>
    </citation>
    <scope>NUCLEOTIDE SEQUENCE [LARGE SCALE GENOMIC DNA]</scope>
    <source>
        <strain evidence="2">cv. GT1</strain>
        <tissue evidence="1">Leaf</tissue>
    </source>
</reference>
<dbReference type="EMBL" id="JAAGAX010000017">
    <property type="protein sequence ID" value="KAF2287227.1"/>
    <property type="molecule type" value="Genomic_DNA"/>
</dbReference>
<dbReference type="OrthoDB" id="439046at2759"/>
<dbReference type="AlphaFoldDB" id="A0A6A6KEK2"/>
<comment type="caution">
    <text evidence="1">The sequence shown here is derived from an EMBL/GenBank/DDBJ whole genome shotgun (WGS) entry which is preliminary data.</text>
</comment>
<sequence length="290" mass="31346">MLLRSTSTPILKTYANAAAAAYGCQLSAQEADLGPKFSPSRTVSLSLKRTSSEGELRLFSIAKESILSKSPRSAVVVNDKEGMSVRMETASLLSDRSSVALADVKEVEEEEEVEEMEMVSVGGGLGGGVGNSGGRRGSGGGRGDGSSWDSEHMDKYYQSMIRTYPADGLLLANYAKFLKEVRGDTLKAEELCERAMVANARDGNVLSMYGDLIWNNHKDGARAQSYFDQAIQSSPNNCYVLASYARFLWDAEEEDQGEGNEEKGVHFSSLSPCEPSHKISHGYAHLTATS</sequence>
<dbReference type="PROSITE" id="PS51257">
    <property type="entry name" value="PROKAR_LIPOPROTEIN"/>
    <property type="match status" value="1"/>
</dbReference>
<name>A0A6A6KEK2_HEVBR</name>
<evidence type="ECO:0000313" key="1">
    <source>
        <dbReference type="EMBL" id="KAF2287227.1"/>
    </source>
</evidence>
<protein>
    <submittedName>
        <fullName evidence="1">Uncharacterized protein</fullName>
    </submittedName>
</protein>
<evidence type="ECO:0000313" key="2">
    <source>
        <dbReference type="Proteomes" id="UP000467840"/>
    </source>
</evidence>
<proteinExistence type="predicted"/>
<gene>
    <name evidence="1" type="ORF">GH714_039389</name>
</gene>
<dbReference type="SUPFAM" id="SSF48452">
    <property type="entry name" value="TPR-like"/>
    <property type="match status" value="1"/>
</dbReference>
<dbReference type="InterPro" id="IPR011990">
    <property type="entry name" value="TPR-like_helical_dom_sf"/>
</dbReference>
<dbReference type="Proteomes" id="UP000467840">
    <property type="component" value="Chromosome 3"/>
</dbReference>
<keyword evidence="2" id="KW-1185">Reference proteome</keyword>
<dbReference type="PANTHER" id="PTHR26312">
    <property type="entry name" value="TETRATRICOPEPTIDE REPEAT PROTEIN 5"/>
    <property type="match status" value="1"/>
</dbReference>
<accession>A0A6A6KEK2</accession>
<dbReference type="PANTHER" id="PTHR26312:SF181">
    <property type="entry name" value="TETRATRICOPEPTIDE REPEAT (TPR)-LIKE SUPERFAMILY PROTEIN"/>
    <property type="match status" value="1"/>
</dbReference>